<dbReference type="PIRSF" id="PIRSF006060">
    <property type="entry name" value="AA_transporter"/>
    <property type="match status" value="1"/>
</dbReference>
<evidence type="ECO:0000256" key="2">
    <source>
        <dbReference type="ARBA" id="ARBA00022475"/>
    </source>
</evidence>
<keyword evidence="8" id="KW-1185">Reference proteome</keyword>
<dbReference type="PATRIC" id="fig|869212.3.peg.3776"/>
<keyword evidence="2" id="KW-1003">Cell membrane</keyword>
<feature type="transmembrane region" description="Helical" evidence="6">
    <location>
        <begin position="428"/>
        <end position="445"/>
    </location>
</feature>
<gene>
    <name evidence="7" type="ordered locus">Turpa_3748</name>
</gene>
<evidence type="ECO:0000256" key="4">
    <source>
        <dbReference type="ARBA" id="ARBA00022989"/>
    </source>
</evidence>
<dbReference type="KEGG" id="tpx:Turpa_3748"/>
<dbReference type="InterPro" id="IPR002293">
    <property type="entry name" value="AA/rel_permease1"/>
</dbReference>
<dbReference type="EMBL" id="CP002959">
    <property type="protein sequence ID" value="AFM14382.1"/>
    <property type="molecule type" value="Genomic_DNA"/>
</dbReference>
<dbReference type="AlphaFoldDB" id="I4BAS5"/>
<keyword evidence="3 6" id="KW-0812">Transmembrane</keyword>
<feature type="transmembrane region" description="Helical" evidence="6">
    <location>
        <begin position="201"/>
        <end position="222"/>
    </location>
</feature>
<feature type="transmembrane region" description="Helical" evidence="6">
    <location>
        <begin position="399"/>
        <end position="422"/>
    </location>
</feature>
<dbReference type="GO" id="GO:0005886">
    <property type="term" value="C:plasma membrane"/>
    <property type="evidence" value="ECO:0007669"/>
    <property type="project" value="UniProtKB-SubCell"/>
</dbReference>
<protein>
    <submittedName>
        <fullName evidence="7">Ethanolamine:proton symporter, EAT family</fullName>
    </submittedName>
</protein>
<organism evidence="7 8">
    <name type="scientific">Turneriella parva (strain ATCC BAA-1111 / DSM 21527 / NCTC 11395 / H)</name>
    <name type="common">Leptospira parva</name>
    <dbReference type="NCBI Taxonomy" id="869212"/>
    <lineage>
        <taxon>Bacteria</taxon>
        <taxon>Pseudomonadati</taxon>
        <taxon>Spirochaetota</taxon>
        <taxon>Spirochaetia</taxon>
        <taxon>Leptospirales</taxon>
        <taxon>Leptospiraceae</taxon>
        <taxon>Turneriella</taxon>
    </lineage>
</organism>
<comment type="subcellular location">
    <subcellularLocation>
        <location evidence="1">Cell membrane</location>
        <topology evidence="1">Multi-pass membrane protein</topology>
    </subcellularLocation>
</comment>
<reference evidence="7 8" key="1">
    <citation type="submission" date="2012-06" db="EMBL/GenBank/DDBJ databases">
        <title>The complete chromosome of genome of Turneriella parva DSM 21527.</title>
        <authorList>
            <consortium name="US DOE Joint Genome Institute (JGI-PGF)"/>
            <person name="Lucas S."/>
            <person name="Han J."/>
            <person name="Lapidus A."/>
            <person name="Bruce D."/>
            <person name="Goodwin L."/>
            <person name="Pitluck S."/>
            <person name="Peters L."/>
            <person name="Kyrpides N."/>
            <person name="Mavromatis K."/>
            <person name="Ivanova N."/>
            <person name="Mikhailova N."/>
            <person name="Chertkov O."/>
            <person name="Detter J.C."/>
            <person name="Tapia R."/>
            <person name="Han C."/>
            <person name="Land M."/>
            <person name="Hauser L."/>
            <person name="Markowitz V."/>
            <person name="Cheng J.-F."/>
            <person name="Hugenholtz P."/>
            <person name="Woyke T."/>
            <person name="Wu D."/>
            <person name="Gronow S."/>
            <person name="Wellnitz S."/>
            <person name="Brambilla E."/>
            <person name="Klenk H.-P."/>
            <person name="Eisen J.A."/>
        </authorList>
    </citation>
    <scope>NUCLEOTIDE SEQUENCE [LARGE SCALE GENOMIC DNA]</scope>
    <source>
        <strain evidence="8">ATCC BAA-1111 / DSM 21527 / NCTC 11395 / H</strain>
    </source>
</reference>
<evidence type="ECO:0000313" key="7">
    <source>
        <dbReference type="EMBL" id="AFM14382.1"/>
    </source>
</evidence>
<evidence type="ECO:0000313" key="8">
    <source>
        <dbReference type="Proteomes" id="UP000006048"/>
    </source>
</evidence>
<dbReference type="InterPro" id="IPR050367">
    <property type="entry name" value="APC_superfamily"/>
</dbReference>
<feature type="transmembrane region" description="Helical" evidence="6">
    <location>
        <begin position="119"/>
        <end position="147"/>
    </location>
</feature>
<proteinExistence type="predicted"/>
<feature type="transmembrane region" description="Helical" evidence="6">
    <location>
        <begin position="55"/>
        <end position="76"/>
    </location>
</feature>
<dbReference type="PANTHER" id="PTHR42770">
    <property type="entry name" value="AMINO ACID TRANSPORTER-RELATED"/>
    <property type="match status" value="1"/>
</dbReference>
<evidence type="ECO:0000256" key="6">
    <source>
        <dbReference type="SAM" id="Phobius"/>
    </source>
</evidence>
<dbReference type="NCBIfam" id="TIGR00908">
    <property type="entry name" value="2A0305"/>
    <property type="match status" value="1"/>
</dbReference>
<sequence>MDFHSYGAMPAMENHSSPTLKRTLGPLAVWGMGVGYVISGMYFGWNLGLPQSGPYGMLVATLIITLMYVCFVLSYAELAAALPRAGGVFVYSQRALGAFAGFIAGLAQNIEFVFAPPAIAAAIGAYLNLLVPSVDAIAFAIAAYFIFTALNIWGVRESAIFGVFITILAVVELLLFTGLTLPHFNFAAFTKDALPNGWWGVLPAIPFAIWFYLAIEGVANIAEEVKNPQRDLSLGFNLSMATLAILALLVFFGAIGVAGWQAVVYPPGKATPSDSPLPLALAFVTGQNHPLYHLLVSIGLLGLIASFHGILLVAGRTTMELGRARYIHHVFARLHHTRQTPANALALNMLIGTAILLTGKTAQMITLAAFGALTIYILAMVSLVVLRKTDPNLARPFRAPLYPVTPIVALVIAAFSMAAMAWFNQMLFVLYVLILALGAVYFYAVHLRREGIGV</sequence>
<dbReference type="InterPro" id="IPR004757">
    <property type="entry name" value="EtNH_permease"/>
</dbReference>
<evidence type="ECO:0000256" key="5">
    <source>
        <dbReference type="ARBA" id="ARBA00023136"/>
    </source>
</evidence>
<dbReference type="Pfam" id="PF13520">
    <property type="entry name" value="AA_permease_2"/>
    <property type="match status" value="1"/>
</dbReference>
<dbReference type="PANTHER" id="PTHR42770:SF7">
    <property type="entry name" value="MEMBRANE PROTEIN"/>
    <property type="match status" value="1"/>
</dbReference>
<feature type="transmembrane region" description="Helical" evidence="6">
    <location>
        <begin position="234"/>
        <end position="260"/>
    </location>
</feature>
<feature type="transmembrane region" description="Helical" evidence="6">
    <location>
        <begin position="342"/>
        <end position="359"/>
    </location>
</feature>
<feature type="transmembrane region" description="Helical" evidence="6">
    <location>
        <begin position="365"/>
        <end position="387"/>
    </location>
</feature>
<feature type="transmembrane region" description="Helical" evidence="6">
    <location>
        <begin position="159"/>
        <end position="181"/>
    </location>
</feature>
<evidence type="ECO:0000256" key="3">
    <source>
        <dbReference type="ARBA" id="ARBA00022692"/>
    </source>
</evidence>
<evidence type="ECO:0000256" key="1">
    <source>
        <dbReference type="ARBA" id="ARBA00004651"/>
    </source>
</evidence>
<dbReference type="Proteomes" id="UP000006048">
    <property type="component" value="Chromosome"/>
</dbReference>
<feature type="transmembrane region" description="Helical" evidence="6">
    <location>
        <begin position="88"/>
        <end position="107"/>
    </location>
</feature>
<dbReference type="Gene3D" id="1.20.1740.10">
    <property type="entry name" value="Amino acid/polyamine transporter I"/>
    <property type="match status" value="1"/>
</dbReference>
<keyword evidence="4 6" id="KW-1133">Transmembrane helix</keyword>
<dbReference type="STRING" id="869212.Turpa_3748"/>
<feature type="transmembrane region" description="Helical" evidence="6">
    <location>
        <begin position="24"/>
        <end position="43"/>
    </location>
</feature>
<dbReference type="HOGENOM" id="CLU_007946_5_0_12"/>
<accession>I4BAS5</accession>
<dbReference type="GO" id="GO:0022857">
    <property type="term" value="F:transmembrane transporter activity"/>
    <property type="evidence" value="ECO:0007669"/>
    <property type="project" value="InterPro"/>
</dbReference>
<keyword evidence="5 6" id="KW-0472">Membrane</keyword>
<feature type="transmembrane region" description="Helical" evidence="6">
    <location>
        <begin position="291"/>
        <end position="315"/>
    </location>
</feature>
<name>I4BAS5_TURPD</name>